<proteinExistence type="predicted"/>
<evidence type="ECO:0000313" key="1">
    <source>
        <dbReference type="EMBL" id="KAI3757027.1"/>
    </source>
</evidence>
<accession>A0ACB9EDY5</accession>
<comment type="caution">
    <text evidence="1">The sequence shown here is derived from an EMBL/GenBank/DDBJ whole genome shotgun (WGS) entry which is preliminary data.</text>
</comment>
<reference evidence="2" key="1">
    <citation type="journal article" date="2022" name="Mol. Ecol. Resour.">
        <title>The genomes of chicory, endive, great burdock and yacon provide insights into Asteraceae palaeo-polyploidization history and plant inulin production.</title>
        <authorList>
            <person name="Fan W."/>
            <person name="Wang S."/>
            <person name="Wang H."/>
            <person name="Wang A."/>
            <person name="Jiang F."/>
            <person name="Liu H."/>
            <person name="Zhao H."/>
            <person name="Xu D."/>
            <person name="Zhang Y."/>
        </authorList>
    </citation>
    <scope>NUCLEOTIDE SEQUENCE [LARGE SCALE GENOMIC DNA]</scope>
    <source>
        <strain evidence="2">cv. Niubang</strain>
    </source>
</reference>
<dbReference type="Proteomes" id="UP001055879">
    <property type="component" value="Linkage Group LG02"/>
</dbReference>
<dbReference type="EMBL" id="CM042048">
    <property type="protein sequence ID" value="KAI3757027.1"/>
    <property type="molecule type" value="Genomic_DNA"/>
</dbReference>
<organism evidence="1 2">
    <name type="scientific">Arctium lappa</name>
    <name type="common">Greater burdock</name>
    <name type="synonym">Lappa major</name>
    <dbReference type="NCBI Taxonomy" id="4217"/>
    <lineage>
        <taxon>Eukaryota</taxon>
        <taxon>Viridiplantae</taxon>
        <taxon>Streptophyta</taxon>
        <taxon>Embryophyta</taxon>
        <taxon>Tracheophyta</taxon>
        <taxon>Spermatophyta</taxon>
        <taxon>Magnoliopsida</taxon>
        <taxon>eudicotyledons</taxon>
        <taxon>Gunneridae</taxon>
        <taxon>Pentapetalae</taxon>
        <taxon>asterids</taxon>
        <taxon>campanulids</taxon>
        <taxon>Asterales</taxon>
        <taxon>Asteraceae</taxon>
        <taxon>Carduoideae</taxon>
        <taxon>Cardueae</taxon>
        <taxon>Arctiinae</taxon>
        <taxon>Arctium</taxon>
    </lineage>
</organism>
<sequence>MSYKTNPLKYEFRKCMIVVSNNNRAELRHWKAKEEILRDEKKAATRSFSSLPFESFTIAVADFRWKLEAIL</sequence>
<gene>
    <name evidence="1" type="ORF">L6452_04560</name>
</gene>
<protein>
    <submittedName>
        <fullName evidence="1">Uncharacterized protein</fullName>
    </submittedName>
</protein>
<evidence type="ECO:0000313" key="2">
    <source>
        <dbReference type="Proteomes" id="UP001055879"/>
    </source>
</evidence>
<reference evidence="1 2" key="2">
    <citation type="journal article" date="2022" name="Mol. Ecol. Resour.">
        <title>The genomes of chicory, endive, great burdock and yacon provide insights into Asteraceae paleo-polyploidization history and plant inulin production.</title>
        <authorList>
            <person name="Fan W."/>
            <person name="Wang S."/>
            <person name="Wang H."/>
            <person name="Wang A."/>
            <person name="Jiang F."/>
            <person name="Liu H."/>
            <person name="Zhao H."/>
            <person name="Xu D."/>
            <person name="Zhang Y."/>
        </authorList>
    </citation>
    <scope>NUCLEOTIDE SEQUENCE [LARGE SCALE GENOMIC DNA]</scope>
    <source>
        <strain evidence="2">cv. Niubang</strain>
    </source>
</reference>
<keyword evidence="2" id="KW-1185">Reference proteome</keyword>
<name>A0ACB9EDY5_ARCLA</name>